<proteinExistence type="predicted"/>
<comment type="caution">
    <text evidence="1">The sequence shown here is derived from an EMBL/GenBank/DDBJ whole genome shotgun (WGS) entry which is preliminary data.</text>
</comment>
<reference evidence="1 2" key="1">
    <citation type="submission" date="2019-05" db="EMBL/GenBank/DDBJ databases">
        <title>Another draft genome of Portunus trituberculatus and its Hox gene families provides insights of decapod evolution.</title>
        <authorList>
            <person name="Jeong J.-H."/>
            <person name="Song I."/>
            <person name="Kim S."/>
            <person name="Choi T."/>
            <person name="Kim D."/>
            <person name="Ryu S."/>
            <person name="Kim W."/>
        </authorList>
    </citation>
    <scope>NUCLEOTIDE SEQUENCE [LARGE SCALE GENOMIC DNA]</scope>
    <source>
        <tissue evidence="1">Muscle</tissue>
    </source>
</reference>
<keyword evidence="2" id="KW-1185">Reference proteome</keyword>
<name>A0A5B7J7V1_PORTR</name>
<organism evidence="1 2">
    <name type="scientific">Portunus trituberculatus</name>
    <name type="common">Swimming crab</name>
    <name type="synonym">Neptunus trituberculatus</name>
    <dbReference type="NCBI Taxonomy" id="210409"/>
    <lineage>
        <taxon>Eukaryota</taxon>
        <taxon>Metazoa</taxon>
        <taxon>Ecdysozoa</taxon>
        <taxon>Arthropoda</taxon>
        <taxon>Crustacea</taxon>
        <taxon>Multicrustacea</taxon>
        <taxon>Malacostraca</taxon>
        <taxon>Eumalacostraca</taxon>
        <taxon>Eucarida</taxon>
        <taxon>Decapoda</taxon>
        <taxon>Pleocyemata</taxon>
        <taxon>Brachyura</taxon>
        <taxon>Eubrachyura</taxon>
        <taxon>Portunoidea</taxon>
        <taxon>Portunidae</taxon>
        <taxon>Portuninae</taxon>
        <taxon>Portunus</taxon>
    </lineage>
</organism>
<protein>
    <submittedName>
        <fullName evidence="1">Uncharacterized protein</fullName>
    </submittedName>
</protein>
<dbReference type="AlphaFoldDB" id="A0A5B7J7V1"/>
<evidence type="ECO:0000313" key="1">
    <source>
        <dbReference type="EMBL" id="MPC89597.1"/>
    </source>
</evidence>
<sequence>MRNTYKSDTKAIFSHYGITETFTATPRNIFWWCCVVTLDTGATHHRHAPHTPAARTLHLARLLVHYWHWWSVWSKAAVTHLAARRPLLTSTATRFLSPNHTLMTMMSHASFSLLPRPRSDRTRYSTKGFITNETQDDTHSI</sequence>
<accession>A0A5B7J7V1</accession>
<dbReference type="EMBL" id="VSRR010081575">
    <property type="protein sequence ID" value="MPC89597.1"/>
    <property type="molecule type" value="Genomic_DNA"/>
</dbReference>
<gene>
    <name evidence="1" type="ORF">E2C01_084551</name>
</gene>
<evidence type="ECO:0000313" key="2">
    <source>
        <dbReference type="Proteomes" id="UP000324222"/>
    </source>
</evidence>
<dbReference type="Proteomes" id="UP000324222">
    <property type="component" value="Unassembled WGS sequence"/>
</dbReference>